<dbReference type="RefSeq" id="WP_133533479.1">
    <property type="nucleotide sequence ID" value="NZ_SNXR01000015.1"/>
</dbReference>
<dbReference type="SUPFAM" id="SSF141523">
    <property type="entry name" value="L,D-transpeptidase catalytic domain-like"/>
    <property type="match status" value="1"/>
</dbReference>
<dbReference type="PROSITE" id="PS51257">
    <property type="entry name" value="PROKAR_LIPOPROTEIN"/>
    <property type="match status" value="1"/>
</dbReference>
<keyword evidence="5 7" id="KW-0573">Peptidoglycan synthesis</keyword>
<evidence type="ECO:0000256" key="7">
    <source>
        <dbReference type="PROSITE-ProRule" id="PRU01373"/>
    </source>
</evidence>
<feature type="domain" description="L,D-TPase catalytic" evidence="8">
    <location>
        <begin position="303"/>
        <end position="478"/>
    </location>
</feature>
<keyword evidence="10" id="KW-1185">Reference proteome</keyword>
<dbReference type="PANTHER" id="PTHR41533">
    <property type="entry name" value="L,D-TRANSPEPTIDASE HI_1667-RELATED"/>
    <property type="match status" value="1"/>
</dbReference>
<dbReference type="SUPFAM" id="SSF47090">
    <property type="entry name" value="PGBD-like"/>
    <property type="match status" value="1"/>
</dbReference>
<dbReference type="PROSITE" id="PS52029">
    <property type="entry name" value="LD_TPASE"/>
    <property type="match status" value="1"/>
</dbReference>
<dbReference type="AlphaFoldDB" id="A0A4R6Q928"/>
<evidence type="ECO:0000256" key="5">
    <source>
        <dbReference type="ARBA" id="ARBA00022984"/>
    </source>
</evidence>
<dbReference type="InterPro" id="IPR052905">
    <property type="entry name" value="LD-transpeptidase_YkuD-like"/>
</dbReference>
<dbReference type="PANTHER" id="PTHR41533:SF2">
    <property type="entry name" value="BLR7131 PROTEIN"/>
    <property type="match status" value="1"/>
</dbReference>
<dbReference type="GO" id="GO:0071555">
    <property type="term" value="P:cell wall organization"/>
    <property type="evidence" value="ECO:0007669"/>
    <property type="project" value="UniProtKB-UniRule"/>
</dbReference>
<dbReference type="EMBL" id="SNXR01000015">
    <property type="protein sequence ID" value="TDP58203.1"/>
    <property type="molecule type" value="Genomic_DNA"/>
</dbReference>
<dbReference type="InterPro" id="IPR005490">
    <property type="entry name" value="LD_TPept_cat_dom"/>
</dbReference>
<dbReference type="Pfam" id="PF01471">
    <property type="entry name" value="PG_binding_1"/>
    <property type="match status" value="1"/>
</dbReference>
<dbReference type="InterPro" id="IPR002477">
    <property type="entry name" value="Peptidoglycan-bd-like"/>
</dbReference>
<accession>A0A4R6Q928</accession>
<comment type="similarity">
    <text evidence="2">Belongs to the YkuD family.</text>
</comment>
<dbReference type="InterPro" id="IPR036366">
    <property type="entry name" value="PGBDSf"/>
</dbReference>
<organism evidence="9 10">
    <name type="scientific">Flavobacterium dankookense</name>
    <dbReference type="NCBI Taxonomy" id="706186"/>
    <lineage>
        <taxon>Bacteria</taxon>
        <taxon>Pseudomonadati</taxon>
        <taxon>Bacteroidota</taxon>
        <taxon>Flavobacteriia</taxon>
        <taxon>Flavobacteriales</taxon>
        <taxon>Flavobacteriaceae</taxon>
        <taxon>Flavobacterium</taxon>
    </lineage>
</organism>
<evidence type="ECO:0000313" key="10">
    <source>
        <dbReference type="Proteomes" id="UP000295260"/>
    </source>
</evidence>
<dbReference type="GO" id="GO:0009252">
    <property type="term" value="P:peptidoglycan biosynthetic process"/>
    <property type="evidence" value="ECO:0007669"/>
    <property type="project" value="UniProtKB-UniPathway"/>
</dbReference>
<dbReference type="InterPro" id="IPR045380">
    <property type="entry name" value="LD_TPept_scaffold_dom"/>
</dbReference>
<dbReference type="Gene3D" id="1.10.101.10">
    <property type="entry name" value="PGBD-like superfamily/PGBD"/>
    <property type="match status" value="1"/>
</dbReference>
<dbReference type="InterPro" id="IPR038063">
    <property type="entry name" value="Transpep_catalytic_dom"/>
</dbReference>
<sequence>MKYFFLLLSILIFVSCKKEVEKKTSPKKVEIIKRDKPYEGKILKIDTTLYAKFESPVLVDFYANYNNETVWQSTEFRKIILNEFKNAENEGLFPDDYRFEKLNKLETKINKLNDKELVDYDLLLTYNLQKYIWHISQGKLNPKAIYGDWDLKPKNTDVNVILLKAFKENKLQTVLDSCKPQHIVYKRLKKAMGILNSFPKDTIKTIAFSEKILPNDTLNSILTIKRRLMYWKDLKPQDSLTKIYDSKTVEAVKRFQARHGLAADGVIGKGTLNALNFSKTKRKHQIMANLERWKWFSQDLGNEYVIINIPEYKLRLVENNDTVRTHKVIVGTNKRKTPILSSKLSYAVFNPTWTVPPTILKEDIIPATIKNRGYLASKNITVYDNTGNKVSASDWNASKAKGYRYVQSPGSFNSLGMVKIIFPNKFSVYLHDTNHRDYFEKWNRSLSSGCVRVENPLELTSSLLKDTMNYDSEKIKEILKTGETKNASIKTPIYVHQWYWTAWSEDNKLIFRDDIYNLDEELFKKMN</sequence>
<protein>
    <submittedName>
        <fullName evidence="9">Murein L,D-transpeptidase YcbB/YkuD</fullName>
    </submittedName>
</protein>
<dbReference type="Pfam" id="PF03734">
    <property type="entry name" value="YkuD"/>
    <property type="match status" value="1"/>
</dbReference>
<evidence type="ECO:0000256" key="3">
    <source>
        <dbReference type="ARBA" id="ARBA00022679"/>
    </source>
</evidence>
<dbReference type="GO" id="GO:0004180">
    <property type="term" value="F:carboxypeptidase activity"/>
    <property type="evidence" value="ECO:0007669"/>
    <property type="project" value="UniProtKB-ARBA"/>
</dbReference>
<dbReference type="Gene3D" id="2.40.440.10">
    <property type="entry name" value="L,D-transpeptidase catalytic domain-like"/>
    <property type="match status" value="1"/>
</dbReference>
<dbReference type="InterPro" id="IPR036365">
    <property type="entry name" value="PGBD-like_sf"/>
</dbReference>
<evidence type="ECO:0000256" key="2">
    <source>
        <dbReference type="ARBA" id="ARBA00005992"/>
    </source>
</evidence>
<evidence type="ECO:0000313" key="9">
    <source>
        <dbReference type="EMBL" id="TDP58203.1"/>
    </source>
</evidence>
<dbReference type="Proteomes" id="UP000295260">
    <property type="component" value="Unassembled WGS sequence"/>
</dbReference>
<dbReference type="GO" id="GO:0008360">
    <property type="term" value="P:regulation of cell shape"/>
    <property type="evidence" value="ECO:0007669"/>
    <property type="project" value="UniProtKB-UniRule"/>
</dbReference>
<keyword evidence="3" id="KW-0808">Transferase</keyword>
<evidence type="ECO:0000256" key="1">
    <source>
        <dbReference type="ARBA" id="ARBA00004752"/>
    </source>
</evidence>
<dbReference type="GO" id="GO:0016740">
    <property type="term" value="F:transferase activity"/>
    <property type="evidence" value="ECO:0007669"/>
    <property type="project" value="UniProtKB-KW"/>
</dbReference>
<evidence type="ECO:0000256" key="4">
    <source>
        <dbReference type="ARBA" id="ARBA00022960"/>
    </source>
</evidence>
<name>A0A4R6Q928_9FLAO</name>
<proteinExistence type="inferred from homology"/>
<keyword evidence="6 7" id="KW-0961">Cell wall biogenesis/degradation</keyword>
<gene>
    <name evidence="9" type="ORF">BC748_2234</name>
</gene>
<dbReference type="Pfam" id="PF20142">
    <property type="entry name" value="Scaffold"/>
    <property type="match status" value="1"/>
</dbReference>
<dbReference type="UniPathway" id="UPA00219"/>
<keyword evidence="4 7" id="KW-0133">Cell shape</keyword>
<dbReference type="OrthoDB" id="9778545at2"/>
<feature type="active site" description="Proton donor/acceptor" evidence="7">
    <location>
        <position position="431"/>
    </location>
</feature>
<reference evidence="9 10" key="1">
    <citation type="submission" date="2019-03" db="EMBL/GenBank/DDBJ databases">
        <title>Genomic Encyclopedia of Archaeal and Bacterial Type Strains, Phase II (KMG-II): from individual species to whole genera.</title>
        <authorList>
            <person name="Goeker M."/>
        </authorList>
    </citation>
    <scope>NUCLEOTIDE SEQUENCE [LARGE SCALE GENOMIC DNA]</scope>
    <source>
        <strain evidence="9 10">DSM 25687</strain>
    </source>
</reference>
<evidence type="ECO:0000256" key="6">
    <source>
        <dbReference type="ARBA" id="ARBA00023316"/>
    </source>
</evidence>
<comment type="pathway">
    <text evidence="1 7">Cell wall biogenesis; peptidoglycan biosynthesis.</text>
</comment>
<dbReference type="CDD" id="cd16913">
    <property type="entry name" value="YkuD_like"/>
    <property type="match status" value="1"/>
</dbReference>
<feature type="active site" description="Nucleophile" evidence="7">
    <location>
        <position position="450"/>
    </location>
</feature>
<evidence type="ECO:0000259" key="8">
    <source>
        <dbReference type="PROSITE" id="PS52029"/>
    </source>
</evidence>
<comment type="caution">
    <text evidence="9">The sequence shown here is derived from an EMBL/GenBank/DDBJ whole genome shotgun (WGS) entry which is preliminary data.</text>
</comment>